<dbReference type="PhylomeDB" id="B3RVW7"/>
<evidence type="ECO:0000256" key="12">
    <source>
        <dbReference type="ARBA" id="ARBA00043664"/>
    </source>
</evidence>
<dbReference type="InterPro" id="IPR036249">
    <property type="entry name" value="Thioredoxin-like_sf"/>
</dbReference>
<dbReference type="Proteomes" id="UP000009022">
    <property type="component" value="Unassembled WGS sequence"/>
</dbReference>
<sequence length="161" mass="18238">MTLSSLEKIDIRMNQLQAKYAHQGNGFAVLAFPCNQFGHQENLNGEEILHSLKHVRPGGGYQPDCVVMDKCDVNGSNAHPLFQFLKESLPTPSDDADSLMSDPKFIIWKPVKRSDISWNFEKFLITADGKPYKRYSRNFRTEAIANDIEHLLSVASKKGRK</sequence>
<evidence type="ECO:0000256" key="8">
    <source>
        <dbReference type="ARBA" id="ARBA00023002"/>
    </source>
</evidence>
<keyword evidence="7" id="KW-0732">Signal</keyword>
<comment type="catalytic activity">
    <reaction evidence="10">
        <text>(13S)-hydroperoxy-(9Z,11E)-octadecadienoate + 2 glutathione = (13S)-hydroxy-(9Z,11E)-octadecadienoate + glutathione disulfide + H2O</text>
        <dbReference type="Rhea" id="RHEA:48888"/>
        <dbReference type="ChEBI" id="CHEBI:15377"/>
        <dbReference type="ChEBI" id="CHEBI:57466"/>
        <dbReference type="ChEBI" id="CHEBI:57925"/>
        <dbReference type="ChEBI" id="CHEBI:58297"/>
        <dbReference type="ChEBI" id="CHEBI:90850"/>
    </reaction>
    <physiologicalReaction direction="left-to-right" evidence="10">
        <dbReference type="Rhea" id="RHEA:48889"/>
    </physiologicalReaction>
</comment>
<dbReference type="FunFam" id="3.40.30.10:FF:000151">
    <property type="entry name" value="Glutathione peroxidase"/>
    <property type="match status" value="1"/>
</dbReference>
<dbReference type="InParanoid" id="B3RVW7"/>
<comment type="similarity">
    <text evidence="3 17">Belongs to the glutathione peroxidase family.</text>
</comment>
<comment type="catalytic activity">
    <reaction evidence="16">
        <text>tert-butyl hydroperoxide + 2 glutathione = tert-butanol + glutathione disulfide + H2O</text>
        <dbReference type="Rhea" id="RHEA:69412"/>
        <dbReference type="ChEBI" id="CHEBI:15377"/>
        <dbReference type="ChEBI" id="CHEBI:45895"/>
        <dbReference type="ChEBI" id="CHEBI:57925"/>
        <dbReference type="ChEBI" id="CHEBI:58297"/>
        <dbReference type="ChEBI" id="CHEBI:64090"/>
    </reaction>
    <physiologicalReaction direction="left-to-right" evidence="16">
        <dbReference type="Rhea" id="RHEA:69413"/>
    </physiologicalReaction>
</comment>
<evidence type="ECO:0000256" key="11">
    <source>
        <dbReference type="ARBA" id="ARBA00036755"/>
    </source>
</evidence>
<comment type="catalytic activity">
    <reaction evidence="9">
        <text>a hydroperoxy polyunsaturated fatty acid + 2 glutathione = a hydroxy polyunsaturated fatty acid + glutathione disulfide + H2O</text>
        <dbReference type="Rhea" id="RHEA:19057"/>
        <dbReference type="ChEBI" id="CHEBI:15377"/>
        <dbReference type="ChEBI" id="CHEBI:57925"/>
        <dbReference type="ChEBI" id="CHEBI:58297"/>
        <dbReference type="ChEBI" id="CHEBI:131871"/>
        <dbReference type="ChEBI" id="CHEBI:134019"/>
        <dbReference type="EC" id="1.11.1.12"/>
    </reaction>
    <physiologicalReaction direction="left-to-right" evidence="9">
        <dbReference type="Rhea" id="RHEA:19058"/>
    </physiologicalReaction>
</comment>
<dbReference type="PRINTS" id="PR01011">
    <property type="entry name" value="GLUTPROXDASE"/>
</dbReference>
<comment type="function">
    <text evidence="15">Catalyzes the reduction of hydroperoxides in a glutathione-dependent manner thus regulating cellular redox homeostasis. Can reduce small soluble hydroperoxides such as H2O2, cumene hydroperoxide and tert-butyl hydroperoxide, as well as several fatty acid-derived hydroperoxides. Cannot reduce phosphatidycholine hydroperoxide.</text>
</comment>
<dbReference type="OMA" id="QENTRND"/>
<dbReference type="PIRSF" id="PIRSF000303">
    <property type="entry name" value="Glutathion_perox"/>
    <property type="match status" value="1"/>
</dbReference>
<comment type="subcellular location">
    <subcellularLocation>
        <location evidence="1">Cytoplasm</location>
    </subcellularLocation>
    <subcellularLocation>
        <location evidence="2">Secreted</location>
    </subcellularLocation>
</comment>
<dbReference type="CTD" id="6752817"/>
<dbReference type="InterPro" id="IPR029760">
    <property type="entry name" value="GPX_CS"/>
</dbReference>
<dbReference type="eggNOG" id="KOG1651">
    <property type="taxonomic scope" value="Eukaryota"/>
</dbReference>
<dbReference type="GeneID" id="6752817"/>
<evidence type="ECO:0000256" key="7">
    <source>
        <dbReference type="ARBA" id="ARBA00022729"/>
    </source>
</evidence>
<comment type="catalytic activity">
    <reaction evidence="12">
        <text>(5S)-hydroperoxy-(6E,8Z,11Z,14Z)-eicosatetraenoate + 2 glutathione = (5S)-hydroxy-(6E,8Z,11Z,14Z)-eicosatetraenoate + glutathione disulfide + H2O</text>
        <dbReference type="Rhea" id="RHEA:48620"/>
        <dbReference type="ChEBI" id="CHEBI:15377"/>
        <dbReference type="ChEBI" id="CHEBI:57450"/>
        <dbReference type="ChEBI" id="CHEBI:57925"/>
        <dbReference type="ChEBI" id="CHEBI:58297"/>
        <dbReference type="ChEBI" id="CHEBI:90632"/>
    </reaction>
    <physiologicalReaction direction="left-to-right" evidence="12">
        <dbReference type="Rhea" id="RHEA:48621"/>
    </physiologicalReaction>
</comment>
<evidence type="ECO:0000313" key="18">
    <source>
        <dbReference type="EMBL" id="EDV26069.1"/>
    </source>
</evidence>
<keyword evidence="8 17" id="KW-0560">Oxidoreductase</keyword>
<keyword evidence="4" id="KW-0963">Cytoplasm</keyword>
<name>B3RVW7_TRIAD</name>
<gene>
    <name evidence="18" type="ORF">TRIADDRAFT_63884</name>
</gene>
<comment type="catalytic activity">
    <reaction evidence="14">
        <text>(12R)-hydroperoxy-(5Z,8Z,10E,14Z)-eicosatetraenoate + 2 glutathione = (12R)-hydroxy-(5Z,8Z,10E,14Z)-eicosatetraenoate + glutathione disulfide + H2O</text>
        <dbReference type="Rhea" id="RHEA:76691"/>
        <dbReference type="ChEBI" id="CHEBI:15377"/>
        <dbReference type="ChEBI" id="CHEBI:57925"/>
        <dbReference type="ChEBI" id="CHEBI:58297"/>
        <dbReference type="ChEBI" id="CHEBI:75230"/>
        <dbReference type="ChEBI" id="CHEBI:83343"/>
    </reaction>
    <physiologicalReaction direction="left-to-right" evidence="14">
        <dbReference type="Rhea" id="RHEA:76692"/>
    </physiologicalReaction>
</comment>
<dbReference type="GO" id="GO:0005737">
    <property type="term" value="C:cytoplasm"/>
    <property type="evidence" value="ECO:0007669"/>
    <property type="project" value="UniProtKB-SubCell"/>
</dbReference>
<dbReference type="PANTHER" id="PTHR11592">
    <property type="entry name" value="GLUTATHIONE PEROXIDASE"/>
    <property type="match status" value="1"/>
</dbReference>
<dbReference type="KEGG" id="tad:TRIADDRAFT_63884"/>
<reference evidence="18 19" key="1">
    <citation type="journal article" date="2008" name="Nature">
        <title>The Trichoplax genome and the nature of placozoans.</title>
        <authorList>
            <person name="Srivastava M."/>
            <person name="Begovic E."/>
            <person name="Chapman J."/>
            <person name="Putnam N.H."/>
            <person name="Hellsten U."/>
            <person name="Kawashima T."/>
            <person name="Kuo A."/>
            <person name="Mitros T."/>
            <person name="Salamov A."/>
            <person name="Carpenter M.L."/>
            <person name="Signorovitch A.Y."/>
            <person name="Moreno M.A."/>
            <person name="Kamm K."/>
            <person name="Grimwood J."/>
            <person name="Schmutz J."/>
            <person name="Shapiro H."/>
            <person name="Grigoriev I.V."/>
            <person name="Buss L.W."/>
            <person name="Schierwater B."/>
            <person name="Dellaporta S.L."/>
            <person name="Rokhsar D.S."/>
        </authorList>
    </citation>
    <scope>NUCLEOTIDE SEQUENCE [LARGE SCALE GENOMIC DNA]</scope>
    <source>
        <strain evidence="18 19">Grell-BS-1999</strain>
    </source>
</reference>
<dbReference type="PROSITE" id="PS51355">
    <property type="entry name" value="GLUTATHIONE_PEROXID_3"/>
    <property type="match status" value="1"/>
</dbReference>
<evidence type="ECO:0000256" key="1">
    <source>
        <dbReference type="ARBA" id="ARBA00004496"/>
    </source>
</evidence>
<evidence type="ECO:0000256" key="13">
    <source>
        <dbReference type="ARBA" id="ARBA00043784"/>
    </source>
</evidence>
<evidence type="ECO:0000256" key="6">
    <source>
        <dbReference type="ARBA" id="ARBA00022559"/>
    </source>
</evidence>
<evidence type="ECO:0000256" key="4">
    <source>
        <dbReference type="ARBA" id="ARBA00022490"/>
    </source>
</evidence>
<dbReference type="STRING" id="10228.B3RVW7"/>
<proteinExistence type="inferred from homology"/>
<evidence type="ECO:0000256" key="14">
    <source>
        <dbReference type="ARBA" id="ARBA00043817"/>
    </source>
</evidence>
<evidence type="ECO:0000256" key="16">
    <source>
        <dbReference type="ARBA" id="ARBA00049530"/>
    </source>
</evidence>
<evidence type="ECO:0000256" key="3">
    <source>
        <dbReference type="ARBA" id="ARBA00006926"/>
    </source>
</evidence>
<organism evidence="18 19">
    <name type="scientific">Trichoplax adhaerens</name>
    <name type="common">Trichoplax reptans</name>
    <dbReference type="NCBI Taxonomy" id="10228"/>
    <lineage>
        <taxon>Eukaryota</taxon>
        <taxon>Metazoa</taxon>
        <taxon>Placozoa</taxon>
        <taxon>Uniplacotomia</taxon>
        <taxon>Trichoplacea</taxon>
        <taxon>Trichoplacidae</taxon>
        <taxon>Trichoplax</taxon>
    </lineage>
</organism>
<dbReference type="FunCoup" id="B3RVW7">
    <property type="interactions" value="867"/>
</dbReference>
<keyword evidence="5" id="KW-0964">Secreted</keyword>
<keyword evidence="19" id="KW-1185">Reference proteome</keyword>
<evidence type="ECO:0000256" key="5">
    <source>
        <dbReference type="ARBA" id="ARBA00022525"/>
    </source>
</evidence>
<evidence type="ECO:0000256" key="17">
    <source>
        <dbReference type="RuleBase" id="RU000499"/>
    </source>
</evidence>
<evidence type="ECO:0000256" key="10">
    <source>
        <dbReference type="ARBA" id="ARBA00036240"/>
    </source>
</evidence>
<dbReference type="GO" id="GO:0005576">
    <property type="term" value="C:extracellular region"/>
    <property type="evidence" value="ECO:0007669"/>
    <property type="project" value="UniProtKB-SubCell"/>
</dbReference>
<comment type="catalytic activity">
    <reaction evidence="11">
        <text>cumene hydroperoxide + 2 glutathione = 2-phenylpropan-2-ol + glutathione disulfide + H2O</text>
        <dbReference type="Rhea" id="RHEA:69651"/>
        <dbReference type="ChEBI" id="CHEBI:15377"/>
        <dbReference type="ChEBI" id="CHEBI:57925"/>
        <dbReference type="ChEBI" id="CHEBI:58297"/>
        <dbReference type="ChEBI" id="CHEBI:78673"/>
        <dbReference type="ChEBI" id="CHEBI:131607"/>
    </reaction>
    <physiologicalReaction direction="left-to-right" evidence="11">
        <dbReference type="Rhea" id="RHEA:69652"/>
    </physiologicalReaction>
</comment>
<dbReference type="PROSITE" id="PS00763">
    <property type="entry name" value="GLUTATHIONE_PEROXID_2"/>
    <property type="match status" value="1"/>
</dbReference>
<dbReference type="SUPFAM" id="SSF52833">
    <property type="entry name" value="Thioredoxin-like"/>
    <property type="match status" value="1"/>
</dbReference>
<keyword evidence="6 17" id="KW-0575">Peroxidase</keyword>
<dbReference type="GO" id="GO:0006979">
    <property type="term" value="P:response to oxidative stress"/>
    <property type="evidence" value="ECO:0007669"/>
    <property type="project" value="InterPro"/>
</dbReference>
<dbReference type="HOGENOM" id="CLU_029507_2_0_1"/>
<dbReference type="OrthoDB" id="446890at2759"/>
<dbReference type="GO" id="GO:0004602">
    <property type="term" value="F:glutathione peroxidase activity"/>
    <property type="evidence" value="ECO:0000318"/>
    <property type="project" value="GO_Central"/>
</dbReference>
<dbReference type="Gene3D" id="3.40.30.10">
    <property type="entry name" value="Glutaredoxin"/>
    <property type="match status" value="1"/>
</dbReference>
<dbReference type="RefSeq" id="XP_002112102.1">
    <property type="nucleotide sequence ID" value="XM_002112066.1"/>
</dbReference>
<protein>
    <recommendedName>
        <fullName evidence="17">Glutathione peroxidase</fullName>
    </recommendedName>
</protein>
<evidence type="ECO:0000256" key="2">
    <source>
        <dbReference type="ARBA" id="ARBA00004613"/>
    </source>
</evidence>
<dbReference type="EMBL" id="DS985244">
    <property type="protein sequence ID" value="EDV26069.1"/>
    <property type="molecule type" value="Genomic_DNA"/>
</dbReference>
<dbReference type="Pfam" id="PF00255">
    <property type="entry name" value="GSHPx"/>
    <property type="match status" value="1"/>
</dbReference>
<evidence type="ECO:0000256" key="9">
    <source>
        <dbReference type="ARBA" id="ARBA00035814"/>
    </source>
</evidence>
<evidence type="ECO:0000256" key="15">
    <source>
        <dbReference type="ARBA" id="ARBA00046108"/>
    </source>
</evidence>
<comment type="catalytic activity">
    <reaction evidence="13">
        <text>(15S)-hydroperoxy-(5Z,8Z,11Z,13E)-eicosatetraenoate + 2 glutathione = (15S)-hydroxy-(5Z,8Z,11Z,13E)-eicosatetraenoate + glutathione disulfide + H2O</text>
        <dbReference type="Rhea" id="RHEA:76695"/>
        <dbReference type="ChEBI" id="CHEBI:15377"/>
        <dbReference type="ChEBI" id="CHEBI:57409"/>
        <dbReference type="ChEBI" id="CHEBI:57446"/>
        <dbReference type="ChEBI" id="CHEBI:57925"/>
        <dbReference type="ChEBI" id="CHEBI:58297"/>
    </reaction>
    <physiologicalReaction direction="left-to-right" evidence="13">
        <dbReference type="Rhea" id="RHEA:76696"/>
    </physiologicalReaction>
</comment>
<dbReference type="AlphaFoldDB" id="B3RVW7"/>
<accession>B3RVW7</accession>
<dbReference type="GO" id="GO:0047066">
    <property type="term" value="F:phospholipid-hydroperoxide glutathione peroxidase activity"/>
    <property type="evidence" value="ECO:0007669"/>
    <property type="project" value="UniProtKB-EC"/>
</dbReference>
<evidence type="ECO:0000313" key="19">
    <source>
        <dbReference type="Proteomes" id="UP000009022"/>
    </source>
</evidence>
<dbReference type="PANTHER" id="PTHR11592:SF88">
    <property type="entry name" value="GLUTATHIONE PEROXIDASE-RELATED"/>
    <property type="match status" value="1"/>
</dbReference>
<dbReference type="InterPro" id="IPR000889">
    <property type="entry name" value="Glutathione_peroxidase"/>
</dbReference>